<dbReference type="GO" id="GO:0009103">
    <property type="term" value="P:lipopolysaccharide biosynthetic process"/>
    <property type="evidence" value="ECO:0007669"/>
    <property type="project" value="UniProtKB-UniRule"/>
</dbReference>
<comment type="cofactor">
    <cofactor evidence="2 11 12">
        <name>Mg(2+)</name>
        <dbReference type="ChEBI" id="CHEBI:18420"/>
    </cofactor>
</comment>
<evidence type="ECO:0000256" key="3">
    <source>
        <dbReference type="ARBA" id="ARBA00005893"/>
    </source>
</evidence>
<evidence type="ECO:0000256" key="6">
    <source>
        <dbReference type="ARBA" id="ARBA00020092"/>
    </source>
</evidence>
<dbReference type="SFLD" id="SFLDS00003">
    <property type="entry name" value="Haloacid_Dehalogenase"/>
    <property type="match status" value="1"/>
</dbReference>
<feature type="binding site" evidence="12">
    <location>
        <position position="21"/>
    </location>
    <ligand>
        <name>Mg(2+)</name>
        <dbReference type="ChEBI" id="CHEBI:18420"/>
    </ligand>
</feature>
<dbReference type="InterPro" id="IPR023214">
    <property type="entry name" value="HAD_sf"/>
</dbReference>
<dbReference type="Gene3D" id="3.40.50.1000">
    <property type="entry name" value="HAD superfamily/HAD-like"/>
    <property type="match status" value="1"/>
</dbReference>
<keyword evidence="11" id="KW-0448">Lipopolysaccharide biosynthesis</keyword>
<evidence type="ECO:0000313" key="14">
    <source>
        <dbReference type="Proteomes" id="UP000202440"/>
    </source>
</evidence>
<evidence type="ECO:0000256" key="5">
    <source>
        <dbReference type="ARBA" id="ARBA00013066"/>
    </source>
</evidence>
<dbReference type="InterPro" id="IPR050793">
    <property type="entry name" value="CMP-NeuNAc_synthase"/>
</dbReference>
<sequence length="190" mass="20805">MVHIPEAIKEKARAVKLVVFDVDGVLTDGTLTYSADGEQVKHFNVKDGVGIKLLREFDILPAIISAKSSAPLSKRASDLGIVHFYPGCHDKWAQLSTLLDDLWLSPEQVCYVGDDVIDLKVMRQVGLSIAPADGYWLVREHADLITDSAGGRGVAREVADVILASRMPLAEAYIKAMLPEFEQSSEVRDS</sequence>
<protein>
    <recommendedName>
        <fullName evidence="6 11">3-deoxy-D-manno-octulosonate 8-phosphate phosphatase KdsC</fullName>
        <ecNumber evidence="5 11">3.1.3.45</ecNumber>
    </recommendedName>
    <alternativeName>
        <fullName evidence="10 11">KDO 8-P phosphatase</fullName>
    </alternativeName>
</protein>
<dbReference type="Pfam" id="PF08282">
    <property type="entry name" value="Hydrolase_3"/>
    <property type="match status" value="1"/>
</dbReference>
<reference evidence="13 14" key="1">
    <citation type="submission" date="2017-07" db="EMBL/GenBank/DDBJ databases">
        <title>Annotated genome sequence of Bacterioplanes sanyensis isolated from Red Sea.</title>
        <authorList>
            <person name="Rehman Z.U."/>
        </authorList>
    </citation>
    <scope>NUCLEOTIDE SEQUENCE [LARGE SCALE GENOMIC DNA]</scope>
    <source>
        <strain evidence="13 14">NV9</strain>
    </source>
</reference>
<dbReference type="RefSeq" id="WP_094061183.1">
    <property type="nucleotide sequence ID" value="NZ_CP022530.1"/>
</dbReference>
<dbReference type="AlphaFoldDB" id="A0A222FMN4"/>
<organism evidence="13 14">
    <name type="scientific">Bacterioplanes sanyensis</name>
    <dbReference type="NCBI Taxonomy" id="1249553"/>
    <lineage>
        <taxon>Bacteria</taxon>
        <taxon>Pseudomonadati</taxon>
        <taxon>Pseudomonadota</taxon>
        <taxon>Gammaproteobacteria</taxon>
        <taxon>Oceanospirillales</taxon>
        <taxon>Oceanospirillaceae</taxon>
        <taxon>Bacterioplanes</taxon>
    </lineage>
</organism>
<keyword evidence="8 11" id="KW-0378">Hydrolase</keyword>
<dbReference type="KEGG" id="bsan:CHH28_15590"/>
<dbReference type="InterPro" id="IPR010023">
    <property type="entry name" value="KdsC_fam"/>
</dbReference>
<keyword evidence="9 11" id="KW-0460">Magnesium</keyword>
<evidence type="ECO:0000256" key="11">
    <source>
        <dbReference type="PIRNR" id="PIRNR006118"/>
    </source>
</evidence>
<dbReference type="PIRSF" id="PIRSF006118">
    <property type="entry name" value="KDO8-P_Ptase"/>
    <property type="match status" value="1"/>
</dbReference>
<name>A0A222FMN4_9GAMM</name>
<evidence type="ECO:0000256" key="9">
    <source>
        <dbReference type="ARBA" id="ARBA00022842"/>
    </source>
</evidence>
<dbReference type="GO" id="GO:0008781">
    <property type="term" value="F:N-acylneuraminate cytidylyltransferase activity"/>
    <property type="evidence" value="ECO:0007669"/>
    <property type="project" value="TreeGrafter"/>
</dbReference>
<evidence type="ECO:0000256" key="2">
    <source>
        <dbReference type="ARBA" id="ARBA00001946"/>
    </source>
</evidence>
<dbReference type="OrthoDB" id="9805604at2"/>
<dbReference type="EMBL" id="CP022530">
    <property type="protein sequence ID" value="ASP40009.1"/>
    <property type="molecule type" value="Genomic_DNA"/>
</dbReference>
<proteinExistence type="inferred from homology"/>
<evidence type="ECO:0000256" key="1">
    <source>
        <dbReference type="ARBA" id="ARBA00000898"/>
    </source>
</evidence>
<dbReference type="PANTHER" id="PTHR21485">
    <property type="entry name" value="HAD SUPERFAMILY MEMBERS CMAS AND KDSC"/>
    <property type="match status" value="1"/>
</dbReference>
<comment type="subunit">
    <text evidence="4 11">Homotetramer.</text>
</comment>
<dbReference type="Proteomes" id="UP000202440">
    <property type="component" value="Chromosome"/>
</dbReference>
<feature type="binding site" evidence="12">
    <location>
        <position position="114"/>
    </location>
    <ligand>
        <name>Mg(2+)</name>
        <dbReference type="ChEBI" id="CHEBI:18420"/>
    </ligand>
</feature>
<dbReference type="GO" id="GO:0019143">
    <property type="term" value="F:3-deoxy-manno-octulosonate-8-phosphatase activity"/>
    <property type="evidence" value="ECO:0007669"/>
    <property type="project" value="UniProtKB-UniRule"/>
</dbReference>
<evidence type="ECO:0000256" key="7">
    <source>
        <dbReference type="ARBA" id="ARBA00022723"/>
    </source>
</evidence>
<evidence type="ECO:0000256" key="4">
    <source>
        <dbReference type="ARBA" id="ARBA00011881"/>
    </source>
</evidence>
<dbReference type="SFLD" id="SFLDG01138">
    <property type="entry name" value="C1.6.2:_Deoxy-d-mannose-octulo"/>
    <property type="match status" value="1"/>
</dbReference>
<dbReference type="InterPro" id="IPR036412">
    <property type="entry name" value="HAD-like_sf"/>
</dbReference>
<comment type="function">
    <text evidence="11">Catalyzes the hydrolysis of 3-deoxy-D-manno-octulosonate 8-phosphate (KDO 8-P) to 3-deoxy-D-manno-octulosonate (KDO) and inorganic phosphate.</text>
</comment>
<feature type="binding site" evidence="12">
    <location>
        <position position="23"/>
    </location>
    <ligand>
        <name>substrate</name>
    </ligand>
</feature>
<comment type="similarity">
    <text evidence="3 11">Belongs to the KdsC family.</text>
</comment>
<dbReference type="CDD" id="cd01630">
    <property type="entry name" value="HAD_KDO-like"/>
    <property type="match status" value="1"/>
</dbReference>
<gene>
    <name evidence="13" type="ORF">CHH28_15590</name>
</gene>
<keyword evidence="14" id="KW-1185">Reference proteome</keyword>
<dbReference type="FunFam" id="3.40.50.1000:FF:000029">
    <property type="entry name" value="3-deoxy-D-manno-octulosonate 8-phosphate phosphatase KdsC"/>
    <property type="match status" value="1"/>
</dbReference>
<dbReference type="NCBIfam" id="TIGR01670">
    <property type="entry name" value="KdsC-phosphatas"/>
    <property type="match status" value="1"/>
</dbReference>
<dbReference type="SUPFAM" id="SSF56784">
    <property type="entry name" value="HAD-like"/>
    <property type="match status" value="1"/>
</dbReference>
<dbReference type="PANTHER" id="PTHR21485:SF3">
    <property type="entry name" value="N-ACYLNEURAMINATE CYTIDYLYLTRANSFERASE"/>
    <property type="match status" value="1"/>
</dbReference>
<keyword evidence="7 11" id="KW-0479">Metal-binding</keyword>
<evidence type="ECO:0000256" key="8">
    <source>
        <dbReference type="ARBA" id="ARBA00022801"/>
    </source>
</evidence>
<evidence type="ECO:0000313" key="13">
    <source>
        <dbReference type="EMBL" id="ASP40009.1"/>
    </source>
</evidence>
<evidence type="ECO:0000256" key="12">
    <source>
        <dbReference type="PIRSR" id="PIRSR006118-2"/>
    </source>
</evidence>
<comment type="catalytic activity">
    <reaction evidence="1 11">
        <text>3-deoxy-alpha-D-manno-2-octulosonate-8-phosphate + H2O = 3-deoxy-alpha-D-manno-oct-2-ulosonate + phosphate</text>
        <dbReference type="Rhea" id="RHEA:11500"/>
        <dbReference type="ChEBI" id="CHEBI:15377"/>
        <dbReference type="ChEBI" id="CHEBI:43474"/>
        <dbReference type="ChEBI" id="CHEBI:85985"/>
        <dbReference type="ChEBI" id="CHEBI:85986"/>
        <dbReference type="EC" id="3.1.3.45"/>
    </reaction>
</comment>
<evidence type="ECO:0000256" key="10">
    <source>
        <dbReference type="ARBA" id="ARBA00031051"/>
    </source>
</evidence>
<accession>A0A222FMN4</accession>
<dbReference type="EC" id="3.1.3.45" evidence="5 11"/>
<dbReference type="SFLD" id="SFLDG01136">
    <property type="entry name" value="C1.6:_Phosphoserine_Phosphatas"/>
    <property type="match status" value="1"/>
</dbReference>
<dbReference type="GO" id="GO:0046872">
    <property type="term" value="F:metal ion binding"/>
    <property type="evidence" value="ECO:0007669"/>
    <property type="project" value="UniProtKB-UniRule"/>
</dbReference>